<protein>
    <submittedName>
        <fullName evidence="1">Uncharacterized protein</fullName>
    </submittedName>
</protein>
<keyword evidence="2" id="KW-1185">Reference proteome</keyword>
<gene>
    <name evidence="1" type="ORF">LIER_30184</name>
</gene>
<dbReference type="AlphaFoldDB" id="A0AAV3RQD1"/>
<proteinExistence type="predicted"/>
<dbReference type="Proteomes" id="UP001454036">
    <property type="component" value="Unassembled WGS sequence"/>
</dbReference>
<sequence>MDEVVPSVECLSSSLGKKERIPEPCCFLLHAYNSLVSSSSDHSASLAEWITFWSALPKGYTGPLTTESDQADSLSLPCCPR</sequence>
<dbReference type="EMBL" id="BAABME010010682">
    <property type="protein sequence ID" value="GAA0180983.1"/>
    <property type="molecule type" value="Genomic_DNA"/>
</dbReference>
<name>A0AAV3RQD1_LITER</name>
<accession>A0AAV3RQD1</accession>
<reference evidence="1 2" key="1">
    <citation type="submission" date="2024-01" db="EMBL/GenBank/DDBJ databases">
        <title>The complete chloroplast genome sequence of Lithospermum erythrorhizon: insights into the phylogenetic relationship among Boraginaceae species and the maternal lineages of purple gromwells.</title>
        <authorList>
            <person name="Okada T."/>
            <person name="Watanabe K."/>
        </authorList>
    </citation>
    <scope>NUCLEOTIDE SEQUENCE [LARGE SCALE GENOMIC DNA]</scope>
</reference>
<comment type="caution">
    <text evidence="1">The sequence shown here is derived from an EMBL/GenBank/DDBJ whole genome shotgun (WGS) entry which is preliminary data.</text>
</comment>
<evidence type="ECO:0000313" key="2">
    <source>
        <dbReference type="Proteomes" id="UP001454036"/>
    </source>
</evidence>
<organism evidence="1 2">
    <name type="scientific">Lithospermum erythrorhizon</name>
    <name type="common">Purple gromwell</name>
    <name type="synonym">Lithospermum officinale var. erythrorhizon</name>
    <dbReference type="NCBI Taxonomy" id="34254"/>
    <lineage>
        <taxon>Eukaryota</taxon>
        <taxon>Viridiplantae</taxon>
        <taxon>Streptophyta</taxon>
        <taxon>Embryophyta</taxon>
        <taxon>Tracheophyta</taxon>
        <taxon>Spermatophyta</taxon>
        <taxon>Magnoliopsida</taxon>
        <taxon>eudicotyledons</taxon>
        <taxon>Gunneridae</taxon>
        <taxon>Pentapetalae</taxon>
        <taxon>asterids</taxon>
        <taxon>lamiids</taxon>
        <taxon>Boraginales</taxon>
        <taxon>Boraginaceae</taxon>
        <taxon>Boraginoideae</taxon>
        <taxon>Lithospermeae</taxon>
        <taxon>Lithospermum</taxon>
    </lineage>
</organism>
<evidence type="ECO:0000313" key="1">
    <source>
        <dbReference type="EMBL" id="GAA0180983.1"/>
    </source>
</evidence>